<dbReference type="PRINTS" id="PR00412">
    <property type="entry name" value="EPOXHYDRLASE"/>
</dbReference>
<comment type="caution">
    <text evidence="2">The sequence shown here is derived from an EMBL/GenBank/DDBJ whole genome shotgun (WGS) entry which is preliminary data.</text>
</comment>
<evidence type="ECO:0000313" key="2">
    <source>
        <dbReference type="EMBL" id="TXL68101.1"/>
    </source>
</evidence>
<proteinExistence type="predicted"/>
<protein>
    <submittedName>
        <fullName evidence="2">Alpha/beta hydrolase</fullName>
    </submittedName>
</protein>
<gene>
    <name evidence="2" type="ORF">FHP05_00230</name>
</gene>
<organism evidence="2 3">
    <name type="scientific">Cerasibacillus terrae</name>
    <dbReference type="NCBI Taxonomy" id="2498845"/>
    <lineage>
        <taxon>Bacteria</taxon>
        <taxon>Bacillati</taxon>
        <taxon>Bacillota</taxon>
        <taxon>Bacilli</taxon>
        <taxon>Bacillales</taxon>
        <taxon>Bacillaceae</taxon>
        <taxon>Cerasibacillus</taxon>
    </lineage>
</organism>
<keyword evidence="2" id="KW-0378">Hydrolase</keyword>
<dbReference type="EMBL" id="VDUW01000001">
    <property type="protein sequence ID" value="TXL68101.1"/>
    <property type="molecule type" value="Genomic_DNA"/>
</dbReference>
<sequence length="258" mass="29665">MYCEYILNGKPPIILIHGFVSSTHTFHRIMPLLQKEFSVIAIDLIGFGRSEKSTKFIYSYANYAKVIVDCMDHFQLENATIAGHSMGGQIALYTARSTPKRINKLILLASSSYLGKSRKSLIYSSFLPFFHLIAKYKIQQQDVKQNLANVLYDSSLITPELVEEYGRPLKERNFYKALVRLLRHREGDLKPKELQKIYTPALLIWGEKDKVVPLHVGRRLVKDLPNAKLKTYEKAGHLITEERPNEIYEEILSFVMGT</sequence>
<evidence type="ECO:0000313" key="3">
    <source>
        <dbReference type="Proteomes" id="UP000321574"/>
    </source>
</evidence>
<dbReference type="PANTHER" id="PTHR46438:SF11">
    <property type="entry name" value="LIPASE-RELATED"/>
    <property type="match status" value="1"/>
</dbReference>
<accession>A0A5C8P3E9</accession>
<reference evidence="2 3" key="1">
    <citation type="submission" date="2019-06" db="EMBL/GenBank/DDBJ databases">
        <title>Cerasibacillus sp. nov., isolated from maize field.</title>
        <authorList>
            <person name="Lin S.-Y."/>
            <person name="Tsai C.-F."/>
            <person name="Young C.-C."/>
        </authorList>
    </citation>
    <scope>NUCLEOTIDE SEQUENCE [LARGE SCALE GENOMIC DNA]</scope>
    <source>
        <strain evidence="2 3">CC-CFT480</strain>
    </source>
</reference>
<dbReference type="PANTHER" id="PTHR46438">
    <property type="entry name" value="ALPHA/BETA-HYDROLASES SUPERFAMILY PROTEIN"/>
    <property type="match status" value="1"/>
</dbReference>
<dbReference type="GO" id="GO:0016787">
    <property type="term" value="F:hydrolase activity"/>
    <property type="evidence" value="ECO:0007669"/>
    <property type="project" value="UniProtKB-KW"/>
</dbReference>
<dbReference type="InterPro" id="IPR000639">
    <property type="entry name" value="Epox_hydrolase-like"/>
</dbReference>
<feature type="domain" description="AB hydrolase-1" evidence="1">
    <location>
        <begin position="188"/>
        <end position="244"/>
    </location>
</feature>
<dbReference type="Gene3D" id="3.40.50.1820">
    <property type="entry name" value="alpha/beta hydrolase"/>
    <property type="match status" value="1"/>
</dbReference>
<keyword evidence="3" id="KW-1185">Reference proteome</keyword>
<dbReference type="InterPro" id="IPR000073">
    <property type="entry name" value="AB_hydrolase_1"/>
</dbReference>
<dbReference type="OrthoDB" id="9808398at2"/>
<dbReference type="Pfam" id="PF00561">
    <property type="entry name" value="Abhydrolase_1"/>
    <property type="match status" value="2"/>
</dbReference>
<dbReference type="Proteomes" id="UP000321574">
    <property type="component" value="Unassembled WGS sequence"/>
</dbReference>
<feature type="domain" description="AB hydrolase-1" evidence="1">
    <location>
        <begin position="11"/>
        <end position="110"/>
    </location>
</feature>
<evidence type="ECO:0000259" key="1">
    <source>
        <dbReference type="Pfam" id="PF00561"/>
    </source>
</evidence>
<dbReference type="AlphaFoldDB" id="A0A5C8P3E9"/>
<name>A0A5C8P3E9_9BACI</name>
<dbReference type="PRINTS" id="PR00111">
    <property type="entry name" value="ABHYDROLASE"/>
</dbReference>
<dbReference type="InterPro" id="IPR029058">
    <property type="entry name" value="AB_hydrolase_fold"/>
</dbReference>
<dbReference type="SUPFAM" id="SSF53474">
    <property type="entry name" value="alpha/beta-Hydrolases"/>
    <property type="match status" value="1"/>
</dbReference>